<evidence type="ECO:0000313" key="2">
    <source>
        <dbReference type="Proteomes" id="UP000732378"/>
    </source>
</evidence>
<gene>
    <name evidence="1" type="ORF">JOE61_002532</name>
</gene>
<protein>
    <submittedName>
        <fullName evidence="1">Ribosomal protein S14</fullName>
    </submittedName>
</protein>
<keyword evidence="2" id="KW-1185">Reference proteome</keyword>
<evidence type="ECO:0000313" key="1">
    <source>
        <dbReference type="EMBL" id="MBM7508718.1"/>
    </source>
</evidence>
<name>A0ABS2MBZ4_9ACTN</name>
<accession>A0ABS2MBZ4</accession>
<dbReference type="RefSeq" id="WP_193668138.1">
    <property type="nucleotide sequence ID" value="NZ_JACDTV010000004.1"/>
</dbReference>
<organism evidence="1 2">
    <name type="scientific">Nocardioides salarius</name>
    <dbReference type="NCBI Taxonomy" id="374513"/>
    <lineage>
        <taxon>Bacteria</taxon>
        <taxon>Bacillati</taxon>
        <taxon>Actinomycetota</taxon>
        <taxon>Actinomycetes</taxon>
        <taxon>Propionibacteriales</taxon>
        <taxon>Nocardioidaceae</taxon>
        <taxon>Nocardioides</taxon>
    </lineage>
</organism>
<dbReference type="EMBL" id="JAFBBZ010000001">
    <property type="protein sequence ID" value="MBM7508718.1"/>
    <property type="molecule type" value="Genomic_DNA"/>
</dbReference>
<comment type="caution">
    <text evidence="1">The sequence shown here is derived from an EMBL/GenBank/DDBJ whole genome shotgun (WGS) entry which is preliminary data.</text>
</comment>
<keyword evidence="1" id="KW-0687">Ribonucleoprotein</keyword>
<dbReference type="GO" id="GO:0005840">
    <property type="term" value="C:ribosome"/>
    <property type="evidence" value="ECO:0007669"/>
    <property type="project" value="UniProtKB-KW"/>
</dbReference>
<sequence length="112" mass="12164">MATTLRLHTRCDLCGHAGLYSDPAGFTRHGTSLHPVDLCWQCARPGAVGAKLSSGRHEVTLGTDRWTCTCGETFVDTGRLGVEGWPYVVPTRVREAVPDLVAATARHHIQEP</sequence>
<proteinExistence type="predicted"/>
<reference evidence="1 2" key="1">
    <citation type="submission" date="2021-01" db="EMBL/GenBank/DDBJ databases">
        <title>Sequencing the genomes of 1000 actinobacteria strains.</title>
        <authorList>
            <person name="Klenk H.-P."/>
        </authorList>
    </citation>
    <scope>NUCLEOTIDE SEQUENCE [LARGE SCALE GENOMIC DNA]</scope>
    <source>
        <strain evidence="1 2">DSM 18239</strain>
    </source>
</reference>
<dbReference type="Proteomes" id="UP000732378">
    <property type="component" value="Unassembled WGS sequence"/>
</dbReference>
<keyword evidence="1" id="KW-0689">Ribosomal protein</keyword>